<reference evidence="2 3" key="1">
    <citation type="submission" date="2016-06" db="EMBL/GenBank/DDBJ databases">
        <authorList>
            <person name="Kjaerup R.B."/>
            <person name="Dalgaard T.S."/>
            <person name="Juul-Madsen H.R."/>
        </authorList>
    </citation>
    <scope>NUCLEOTIDE SEQUENCE [LARGE SCALE GENOMIC DNA]</scope>
    <source>
        <strain evidence="2 3">E3012</strain>
    </source>
</reference>
<evidence type="ECO:0000313" key="2">
    <source>
        <dbReference type="EMBL" id="OCB57635.1"/>
    </source>
</evidence>
<proteinExistence type="predicted"/>
<feature type="region of interest" description="Disordered" evidence="1">
    <location>
        <begin position="107"/>
        <end position="138"/>
    </location>
</feature>
<dbReference type="InterPro" id="IPR021226">
    <property type="entry name" value="Phage_gene29"/>
</dbReference>
<dbReference type="Pfam" id="PF10910">
    <property type="entry name" value="Phage_gene29"/>
    <property type="match status" value="1"/>
</dbReference>
<dbReference type="RefSeq" id="WP_065480325.1">
    <property type="nucleotide sequence ID" value="NZ_MBEE01000080.1"/>
</dbReference>
<comment type="caution">
    <text evidence="2">The sequence shown here is derived from an EMBL/GenBank/DDBJ whole genome shotgun (WGS) entry which is preliminary data.</text>
</comment>
<feature type="compositionally biased region" description="Basic and acidic residues" evidence="1">
    <location>
        <begin position="128"/>
        <end position="138"/>
    </location>
</feature>
<organism evidence="2 3">
    <name type="scientific">Mycobacterium malmoense</name>
    <dbReference type="NCBI Taxonomy" id="1780"/>
    <lineage>
        <taxon>Bacteria</taxon>
        <taxon>Bacillati</taxon>
        <taxon>Actinomycetota</taxon>
        <taxon>Actinomycetes</taxon>
        <taxon>Mycobacteriales</taxon>
        <taxon>Mycobacteriaceae</taxon>
        <taxon>Mycobacterium</taxon>
    </lineage>
</organism>
<evidence type="ECO:0000256" key="1">
    <source>
        <dbReference type="SAM" id="MobiDB-lite"/>
    </source>
</evidence>
<sequence length="138" mass="15771">MEAHMDVCDAIEEADDLDEATLLEQAEMLIDDIALAGEQLQQDLKYPVDVHGRVMMLNHMHPDALPCLVYHLTRCGYRKDMSKRMVKQRPVVGSPFADLVAYVPLTDPDEPIVTPKPEPQKPWSVRPQIREINEKRPD</sequence>
<gene>
    <name evidence="2" type="ORF">A5677_16850</name>
</gene>
<dbReference type="EMBL" id="MBEE01000080">
    <property type="protein sequence ID" value="OCB57635.1"/>
    <property type="molecule type" value="Genomic_DNA"/>
</dbReference>
<dbReference type="AlphaFoldDB" id="A0A1B9DA48"/>
<evidence type="ECO:0000313" key="3">
    <source>
        <dbReference type="Proteomes" id="UP000092683"/>
    </source>
</evidence>
<accession>A0A1B9DA48</accession>
<name>A0A1B9DA48_MYCMA</name>
<dbReference type="Proteomes" id="UP000092683">
    <property type="component" value="Unassembled WGS sequence"/>
</dbReference>
<protein>
    <submittedName>
        <fullName evidence="2">Uncharacterized protein</fullName>
    </submittedName>
</protein>
<dbReference type="OrthoDB" id="9908858at2"/>